<name>A0A4R7B0N0_9NEIS</name>
<proteinExistence type="predicted"/>
<reference evidence="2 3" key="1">
    <citation type="submission" date="2019-03" db="EMBL/GenBank/DDBJ databases">
        <title>Genomic Encyclopedia of Type Strains, Phase III (KMG-III): the genomes of soil and plant-associated and newly described type strains.</title>
        <authorList>
            <person name="Whitman W."/>
        </authorList>
    </citation>
    <scope>NUCLEOTIDE SEQUENCE [LARGE SCALE GENOMIC DNA]</scope>
    <source>
        <strain evidence="2 3">CECT 8976</strain>
    </source>
</reference>
<accession>A0A4R7B0N0</accession>
<dbReference type="Pfam" id="PF01381">
    <property type="entry name" value="HTH_3"/>
    <property type="match status" value="1"/>
</dbReference>
<dbReference type="InterPro" id="IPR001387">
    <property type="entry name" value="Cro/C1-type_HTH"/>
</dbReference>
<feature type="domain" description="HTH cro/C1-type" evidence="1">
    <location>
        <begin position="31"/>
        <end position="86"/>
    </location>
</feature>
<evidence type="ECO:0000259" key="1">
    <source>
        <dbReference type="PROSITE" id="PS50943"/>
    </source>
</evidence>
<dbReference type="CDD" id="cd00093">
    <property type="entry name" value="HTH_XRE"/>
    <property type="match status" value="1"/>
</dbReference>
<organism evidence="2 3">
    <name type="scientific">Paludibacterium purpuratum</name>
    <dbReference type="NCBI Taxonomy" id="1144873"/>
    <lineage>
        <taxon>Bacteria</taxon>
        <taxon>Pseudomonadati</taxon>
        <taxon>Pseudomonadota</taxon>
        <taxon>Betaproteobacteria</taxon>
        <taxon>Neisseriales</taxon>
        <taxon>Chromobacteriaceae</taxon>
        <taxon>Paludibacterium</taxon>
    </lineage>
</organism>
<sequence length="107" mass="12047">MKNLSPIERENRLAELLTQLMSGTITEGKLLRTLRKEVLGLSQEQYSKLVGISRRTLSDLELDRASPSLALLNASLRPLGLQVGILPRDPSLRRRLFEQRDTVPPSN</sequence>
<gene>
    <name evidence="2" type="ORF">DFP86_11159</name>
</gene>
<dbReference type="PROSITE" id="PS50943">
    <property type="entry name" value="HTH_CROC1"/>
    <property type="match status" value="1"/>
</dbReference>
<dbReference type="AlphaFoldDB" id="A0A4R7B0N0"/>
<keyword evidence="3" id="KW-1185">Reference proteome</keyword>
<evidence type="ECO:0000313" key="3">
    <source>
        <dbReference type="Proteomes" id="UP000295611"/>
    </source>
</evidence>
<dbReference type="Gene3D" id="1.10.260.40">
    <property type="entry name" value="lambda repressor-like DNA-binding domains"/>
    <property type="match status" value="1"/>
</dbReference>
<comment type="caution">
    <text evidence="2">The sequence shown here is derived from an EMBL/GenBank/DDBJ whole genome shotgun (WGS) entry which is preliminary data.</text>
</comment>
<protein>
    <submittedName>
        <fullName evidence="2">DNA-binding XRE family transcriptional regulator</fullName>
    </submittedName>
</protein>
<dbReference type="SUPFAM" id="SSF47413">
    <property type="entry name" value="lambda repressor-like DNA-binding domains"/>
    <property type="match status" value="1"/>
</dbReference>
<dbReference type="Proteomes" id="UP000295611">
    <property type="component" value="Unassembled WGS sequence"/>
</dbReference>
<evidence type="ECO:0000313" key="2">
    <source>
        <dbReference type="EMBL" id="TDR76476.1"/>
    </source>
</evidence>
<dbReference type="InterPro" id="IPR010982">
    <property type="entry name" value="Lambda_DNA-bd_dom_sf"/>
</dbReference>
<dbReference type="SMART" id="SM00530">
    <property type="entry name" value="HTH_XRE"/>
    <property type="match status" value="1"/>
</dbReference>
<dbReference type="GO" id="GO:0003677">
    <property type="term" value="F:DNA binding"/>
    <property type="evidence" value="ECO:0007669"/>
    <property type="project" value="UniProtKB-KW"/>
</dbReference>
<dbReference type="EMBL" id="SNZP01000011">
    <property type="protein sequence ID" value="TDR76476.1"/>
    <property type="molecule type" value="Genomic_DNA"/>
</dbReference>
<dbReference type="RefSeq" id="WP_133682173.1">
    <property type="nucleotide sequence ID" value="NZ_SNZP01000011.1"/>
</dbReference>
<keyword evidence="2" id="KW-0238">DNA-binding</keyword>